<dbReference type="SUPFAM" id="SSF55031">
    <property type="entry name" value="Bacterial exopeptidase dimerisation domain"/>
    <property type="match status" value="1"/>
</dbReference>
<dbReference type="PIRSF" id="PIRSF036696">
    <property type="entry name" value="ACY-1"/>
    <property type="match status" value="1"/>
</dbReference>
<evidence type="ECO:0000256" key="4">
    <source>
        <dbReference type="ARBA" id="ARBA00022801"/>
    </source>
</evidence>
<dbReference type="Pfam" id="PF07687">
    <property type="entry name" value="M20_dimer"/>
    <property type="match status" value="1"/>
</dbReference>
<evidence type="ECO:0000313" key="9">
    <source>
        <dbReference type="Proteomes" id="UP000231019"/>
    </source>
</evidence>
<dbReference type="InterPro" id="IPR036264">
    <property type="entry name" value="Bact_exopeptidase_dim_dom"/>
</dbReference>
<feature type="domain" description="Peptidase M20 dimerisation" evidence="7">
    <location>
        <begin position="212"/>
        <end position="361"/>
    </location>
</feature>
<dbReference type="AlphaFoldDB" id="A0A2M7G8Z9"/>
<organism evidence="8 9">
    <name type="scientific">bacterium (Candidatus Blackallbacteria) CG17_big_fil_post_rev_8_21_14_2_50_48_46</name>
    <dbReference type="NCBI Taxonomy" id="2014261"/>
    <lineage>
        <taxon>Bacteria</taxon>
        <taxon>Candidatus Blackallbacteria</taxon>
    </lineage>
</organism>
<dbReference type="InterPro" id="IPR047177">
    <property type="entry name" value="Pept_M20A"/>
</dbReference>
<keyword evidence="2" id="KW-0645">Protease</keyword>
<keyword evidence="6" id="KW-0732">Signal</keyword>
<dbReference type="Proteomes" id="UP000231019">
    <property type="component" value="Unassembled WGS sequence"/>
</dbReference>
<gene>
    <name evidence="8" type="ORF">COW36_04305</name>
</gene>
<dbReference type="SUPFAM" id="SSF53187">
    <property type="entry name" value="Zn-dependent exopeptidases"/>
    <property type="match status" value="1"/>
</dbReference>
<dbReference type="GO" id="GO:0006508">
    <property type="term" value="P:proteolysis"/>
    <property type="evidence" value="ECO:0007669"/>
    <property type="project" value="UniProtKB-KW"/>
</dbReference>
<keyword evidence="4" id="KW-0378">Hydrolase</keyword>
<name>A0A2M7G8Z9_9BACT</name>
<proteinExistence type="inferred from homology"/>
<evidence type="ECO:0000256" key="2">
    <source>
        <dbReference type="ARBA" id="ARBA00022670"/>
    </source>
</evidence>
<dbReference type="InterPro" id="IPR002933">
    <property type="entry name" value="Peptidase_M20"/>
</dbReference>
<dbReference type="PANTHER" id="PTHR45962">
    <property type="entry name" value="N-FATTY-ACYL-AMINO ACID SYNTHASE/HYDROLASE PM20D1"/>
    <property type="match status" value="1"/>
</dbReference>
<comment type="similarity">
    <text evidence="1">Belongs to the peptidase M20A family.</text>
</comment>
<comment type="caution">
    <text evidence="8">The sequence shown here is derived from an EMBL/GenBank/DDBJ whole genome shotgun (WGS) entry which is preliminary data.</text>
</comment>
<dbReference type="EMBL" id="PFFQ01000012">
    <property type="protein sequence ID" value="PIW18521.1"/>
    <property type="molecule type" value="Genomic_DNA"/>
</dbReference>
<accession>A0A2M7G8Z9</accession>
<feature type="signal peptide" evidence="6">
    <location>
        <begin position="1"/>
        <end position="23"/>
    </location>
</feature>
<dbReference type="Gene3D" id="3.40.630.10">
    <property type="entry name" value="Zn peptidases"/>
    <property type="match status" value="1"/>
</dbReference>
<dbReference type="PANTHER" id="PTHR45962:SF1">
    <property type="entry name" value="N-FATTY-ACYL-AMINO ACID SYNTHASE_HYDROLASE PM20D1"/>
    <property type="match status" value="1"/>
</dbReference>
<dbReference type="InterPro" id="IPR001261">
    <property type="entry name" value="ArgE/DapE_CS"/>
</dbReference>
<dbReference type="InterPro" id="IPR011650">
    <property type="entry name" value="Peptidase_M20_dimer"/>
</dbReference>
<dbReference type="Gene3D" id="1.10.150.900">
    <property type="match status" value="1"/>
</dbReference>
<keyword evidence="3" id="KW-0479">Metal-binding</keyword>
<reference evidence="8 9" key="1">
    <citation type="submission" date="2017-09" db="EMBL/GenBank/DDBJ databases">
        <title>Depth-based differentiation of microbial function through sediment-hosted aquifers and enrichment of novel symbionts in the deep terrestrial subsurface.</title>
        <authorList>
            <person name="Probst A.J."/>
            <person name="Ladd B."/>
            <person name="Jarett J.K."/>
            <person name="Geller-Mcgrath D.E."/>
            <person name="Sieber C.M."/>
            <person name="Emerson J.B."/>
            <person name="Anantharaman K."/>
            <person name="Thomas B.C."/>
            <person name="Malmstrom R."/>
            <person name="Stieglmeier M."/>
            <person name="Klingl A."/>
            <person name="Woyke T."/>
            <person name="Ryan C.M."/>
            <person name="Banfield J.F."/>
        </authorList>
    </citation>
    <scope>NUCLEOTIDE SEQUENCE [LARGE SCALE GENOMIC DNA]</scope>
    <source>
        <strain evidence="8">CG17_big_fil_post_rev_8_21_14_2_50_48_46</strain>
    </source>
</reference>
<evidence type="ECO:0000256" key="6">
    <source>
        <dbReference type="SAM" id="SignalP"/>
    </source>
</evidence>
<keyword evidence="5" id="KW-0862">Zinc</keyword>
<dbReference type="PROSITE" id="PS00759">
    <property type="entry name" value="ARGE_DAPE_CPG2_2"/>
    <property type="match status" value="1"/>
</dbReference>
<evidence type="ECO:0000256" key="3">
    <source>
        <dbReference type="ARBA" id="ARBA00022723"/>
    </source>
</evidence>
<evidence type="ECO:0000256" key="5">
    <source>
        <dbReference type="ARBA" id="ARBA00022833"/>
    </source>
</evidence>
<feature type="chain" id="PRO_5014708262" description="Peptidase M20 dimerisation domain-containing protein" evidence="6">
    <location>
        <begin position="24"/>
        <end position="463"/>
    </location>
</feature>
<dbReference type="GO" id="GO:0008233">
    <property type="term" value="F:peptidase activity"/>
    <property type="evidence" value="ECO:0007669"/>
    <property type="project" value="UniProtKB-KW"/>
</dbReference>
<dbReference type="GO" id="GO:0046872">
    <property type="term" value="F:metal ion binding"/>
    <property type="evidence" value="ECO:0007669"/>
    <property type="project" value="UniProtKB-KW"/>
</dbReference>
<evidence type="ECO:0000256" key="1">
    <source>
        <dbReference type="ARBA" id="ARBA00006247"/>
    </source>
</evidence>
<protein>
    <recommendedName>
        <fullName evidence="7">Peptidase M20 dimerisation domain-containing protein</fullName>
    </recommendedName>
</protein>
<evidence type="ECO:0000313" key="8">
    <source>
        <dbReference type="EMBL" id="PIW18521.1"/>
    </source>
</evidence>
<dbReference type="Gene3D" id="3.30.70.360">
    <property type="match status" value="1"/>
</dbReference>
<evidence type="ECO:0000259" key="7">
    <source>
        <dbReference type="Pfam" id="PF07687"/>
    </source>
</evidence>
<sequence length="463" mass="51573">MKRMLLLSLVSFLSLQTAGWAKPAPEGLQKEALKTFQDYLRLDTSNPPGQELKTARFLKQILDHEGIENQIFDLGNHRANLYAILRGDGSKPPIAFLHHMDVVPADPQFWSVPPFSGQIEKGFVYGRGAIDIKGKGMVDLFTLIRLKREKQPLKRDLIFLAVADEEVNSLGARRLIHDHPELLKKIEFLIDEGKTVTEDAQGKALYAMVGMGEKSPLWLKLTFQGTPGHASVPMADNAVNRALQAAGRIMHFAEQLPFQVLPGLEDSLRLQFGGDVTRLPGYQKDMATSLKNPLFLKGLAQVPELNAMLRNTISITGMKGSDKTNIIPNQASLTLDCRLLPGQNKEVFLKQLNEAIGDPSVKIEVEEYYQSLFSPPDSGYMRSLKRVLHRYSPGLPVIPTIFTSSTDSSLFRALGINVYGFEAYRVDEATSQRAHGNDERLGVAGFFWGLDLLHELVLDLNQN</sequence>
<dbReference type="Pfam" id="PF01546">
    <property type="entry name" value="Peptidase_M20"/>
    <property type="match status" value="1"/>
</dbReference>